<sequence length="690" mass="80673">MKKLFNVIFISLFSLLFFMIFLIYREQDISNMHNLFGFTDQYENGDIYFQNPLSEEEQNQVIQKVETIANNEDVTIMFAHYEGSTGETSHFHYYVSGKDNFIQQMVPSSVSIPRNFSKGSTYLTTDLNDSNTESIPFFSFYQEATYSVYPISHLMENQEAMRFGFTYFYEDKEDSSYFENVFSTTFREFNIDHQMVHHEVYNSDQALLENTIYISLIMLAFSITFVLFQISNTLKEVAILKLNGYRLKDILLYLFKENIILAALFAMTIPLALTLISFRSINARVLNFLTQVLSVSFLLVGFYALIVLLSMFIIWHVRLSDLLKNKNINQLLTHFIYGTLILTSILVLPIINASVEKLVAVAPYYLEQQYTLKGAGDLYTIQEVNDPKREWEFNQMDYAQGKENIQNEKHIEIYNTLDSMDALYQLSPNVIGGSQWDSDATYLLYQINEKSFEDQVFYVDDEKISVTDKHVINVFMDQATARKEEWQVEQFTQLENVEVTIYLFDQVDYIAYDQEDYRNYDNEHAPIFVYTTHPDAFRPDITAGGLYFDGEKINETKEYLNTMGIGEHLTFRSSKEEQEKLFKDFLYTVRVDLMTFLPGALCLIVLFIAFQKFILLGNQKEWRILKGVGFKTFDLTKPYFMELILLNLLIIAIQYVFLRTILWGSMSLLVFLSLVSYLLMNRESNKIKIN</sequence>
<accession>A0A1I1KM28</accession>
<feature type="transmembrane region" description="Helical" evidence="1">
    <location>
        <begin position="596"/>
        <end position="618"/>
    </location>
</feature>
<feature type="transmembrane region" description="Helical" evidence="1">
    <location>
        <begin position="212"/>
        <end position="230"/>
    </location>
</feature>
<keyword evidence="3" id="KW-1185">Reference proteome</keyword>
<name>A0A1I1KM28_9LACT</name>
<keyword evidence="1" id="KW-0472">Membrane</keyword>
<keyword evidence="1" id="KW-1133">Transmembrane helix</keyword>
<dbReference type="EMBL" id="FOLT01000012">
    <property type="protein sequence ID" value="SFC59718.1"/>
    <property type="molecule type" value="Genomic_DNA"/>
</dbReference>
<evidence type="ECO:0000313" key="2">
    <source>
        <dbReference type="EMBL" id="SFC59718.1"/>
    </source>
</evidence>
<organism evidence="2 3">
    <name type="scientific">Alkalibacterium subtropicum</name>
    <dbReference type="NCBI Taxonomy" id="753702"/>
    <lineage>
        <taxon>Bacteria</taxon>
        <taxon>Bacillati</taxon>
        <taxon>Bacillota</taxon>
        <taxon>Bacilli</taxon>
        <taxon>Lactobacillales</taxon>
        <taxon>Carnobacteriaceae</taxon>
        <taxon>Alkalibacterium</taxon>
    </lineage>
</organism>
<protein>
    <submittedName>
        <fullName evidence="2">Uncharacterized protein</fullName>
    </submittedName>
</protein>
<dbReference type="AlphaFoldDB" id="A0A1I1KM28"/>
<evidence type="ECO:0000256" key="1">
    <source>
        <dbReference type="SAM" id="Phobius"/>
    </source>
</evidence>
<dbReference type="OrthoDB" id="2159687at2"/>
<feature type="transmembrane region" description="Helical" evidence="1">
    <location>
        <begin position="251"/>
        <end position="276"/>
    </location>
</feature>
<dbReference type="RefSeq" id="WP_091531082.1">
    <property type="nucleotide sequence ID" value="NZ_FOLT01000012.1"/>
</dbReference>
<evidence type="ECO:0000313" key="3">
    <source>
        <dbReference type="Proteomes" id="UP000199612"/>
    </source>
</evidence>
<proteinExistence type="predicted"/>
<feature type="transmembrane region" description="Helical" evidence="1">
    <location>
        <begin position="296"/>
        <end position="319"/>
    </location>
</feature>
<feature type="transmembrane region" description="Helical" evidence="1">
    <location>
        <begin position="331"/>
        <end position="351"/>
    </location>
</feature>
<feature type="transmembrane region" description="Helical" evidence="1">
    <location>
        <begin position="639"/>
        <end position="657"/>
    </location>
</feature>
<dbReference type="STRING" id="753702.SAMN04488102_11231"/>
<feature type="transmembrane region" description="Helical" evidence="1">
    <location>
        <begin position="7"/>
        <end position="24"/>
    </location>
</feature>
<gene>
    <name evidence="2" type="ORF">SAMN04488102_11231</name>
</gene>
<feature type="transmembrane region" description="Helical" evidence="1">
    <location>
        <begin position="663"/>
        <end position="680"/>
    </location>
</feature>
<dbReference type="Proteomes" id="UP000199612">
    <property type="component" value="Unassembled WGS sequence"/>
</dbReference>
<keyword evidence="1" id="KW-0812">Transmembrane</keyword>
<reference evidence="3" key="1">
    <citation type="submission" date="2016-10" db="EMBL/GenBank/DDBJ databases">
        <authorList>
            <person name="Varghese N."/>
            <person name="Submissions S."/>
        </authorList>
    </citation>
    <scope>NUCLEOTIDE SEQUENCE [LARGE SCALE GENOMIC DNA]</scope>
    <source>
        <strain evidence="3">DSM 23664</strain>
    </source>
</reference>